<keyword evidence="2" id="KW-0349">Heme</keyword>
<keyword evidence="7" id="KW-0812">Transmembrane</keyword>
<dbReference type="OrthoDB" id="1470350at2759"/>
<name>A0A8S1P894_9CILI</name>
<comment type="caution">
    <text evidence="8">The sequence shown here is derived from an EMBL/GenBank/DDBJ whole genome shotgun (WGS) entry which is preliminary data.</text>
</comment>
<gene>
    <name evidence="8" type="ORF">PSON_ATCC_30995.1.T0710275</name>
</gene>
<evidence type="ECO:0000256" key="3">
    <source>
        <dbReference type="ARBA" id="ARBA00022723"/>
    </source>
</evidence>
<dbReference type="AlphaFoldDB" id="A0A8S1P894"/>
<protein>
    <recommendedName>
        <fullName evidence="10">Cytochrome P450</fullName>
    </recommendedName>
</protein>
<dbReference type="Pfam" id="PF00067">
    <property type="entry name" value="p450"/>
    <property type="match status" value="1"/>
</dbReference>
<dbReference type="Proteomes" id="UP000692954">
    <property type="component" value="Unassembled WGS sequence"/>
</dbReference>
<reference evidence="8" key="1">
    <citation type="submission" date="2021-01" db="EMBL/GenBank/DDBJ databases">
        <authorList>
            <consortium name="Genoscope - CEA"/>
            <person name="William W."/>
        </authorList>
    </citation>
    <scope>NUCLEOTIDE SEQUENCE</scope>
</reference>
<keyword evidence="7" id="KW-1133">Transmembrane helix</keyword>
<dbReference type="PANTHER" id="PTHR24291">
    <property type="entry name" value="CYTOCHROME P450 FAMILY 4"/>
    <property type="match status" value="1"/>
</dbReference>
<evidence type="ECO:0000256" key="5">
    <source>
        <dbReference type="ARBA" id="ARBA00023004"/>
    </source>
</evidence>
<dbReference type="PANTHER" id="PTHR24291:SF50">
    <property type="entry name" value="BIFUNCTIONAL ALBAFLAVENONE MONOOXYGENASE_TERPENE SYNTHASE"/>
    <property type="match status" value="1"/>
</dbReference>
<evidence type="ECO:0000256" key="2">
    <source>
        <dbReference type="ARBA" id="ARBA00022617"/>
    </source>
</evidence>
<evidence type="ECO:0008006" key="10">
    <source>
        <dbReference type="Google" id="ProtNLM"/>
    </source>
</evidence>
<keyword evidence="6" id="KW-0503">Monooxygenase</keyword>
<dbReference type="GO" id="GO:0020037">
    <property type="term" value="F:heme binding"/>
    <property type="evidence" value="ECO:0007669"/>
    <property type="project" value="InterPro"/>
</dbReference>
<keyword evidence="9" id="KW-1185">Reference proteome</keyword>
<sequence>MISINFAIAAFVLGIFYFVVLLPLVPLIKIKIQLGEKAVLMYYPLAGLYKIFMDSIKKEKDVIKTINNVLRKNPNVVVILSNFIHKPLLIWTGKEYIKDMYLDHASYVKLDPFMIESMVQKGLVFSEGDFWKRQRKFLGSTFTFEKLTSRLPMINQVIDKIAKDDPKNNLNEFTSRITGEVVIQSFFGDLAKGFQIEEKDAQVAIVEILSEITLLPINNPFIQLKQMIFEYKSWQIFPTQKEKNLLRRIQNFKQVIRTMIEKRIEQLKNQNLENQDQMVFLDLYVSEYLKQQSQPDRKQEINIEEIIHQFLTLFFAGTDTTATTSGTCLYYLAEYPEMQNEILQEVNEIVGENNDIKEEHLNKLVRINALIQEVLRYRNPAFCPIIRTVRQDKQLLDVKMKKGWLTFQYHIGPGLLDQHFDNASQFDYKRWLNKGNIIKNDNGFVHIPFAAGPRNCIGQHMAIMEIKIIIAKLVRQFKIKLNPDIKEIIFGIKFLYCVEPDNCLLFEERK</sequence>
<dbReference type="CDD" id="cd20621">
    <property type="entry name" value="CYP5011A1-like"/>
    <property type="match status" value="1"/>
</dbReference>
<feature type="transmembrane region" description="Helical" evidence="7">
    <location>
        <begin position="6"/>
        <end position="28"/>
    </location>
</feature>
<dbReference type="InterPro" id="IPR001128">
    <property type="entry name" value="Cyt_P450"/>
</dbReference>
<dbReference type="EMBL" id="CAJJDN010000071">
    <property type="protein sequence ID" value="CAD8099352.1"/>
    <property type="molecule type" value="Genomic_DNA"/>
</dbReference>
<accession>A0A8S1P894</accession>
<dbReference type="GO" id="GO:0004497">
    <property type="term" value="F:monooxygenase activity"/>
    <property type="evidence" value="ECO:0007669"/>
    <property type="project" value="UniProtKB-KW"/>
</dbReference>
<evidence type="ECO:0000256" key="7">
    <source>
        <dbReference type="SAM" id="Phobius"/>
    </source>
</evidence>
<dbReference type="FunFam" id="1.10.630.10:FF:000091">
    <property type="entry name" value="Uncharacterized protein"/>
    <property type="match status" value="1"/>
</dbReference>
<dbReference type="GO" id="GO:0016705">
    <property type="term" value="F:oxidoreductase activity, acting on paired donors, with incorporation or reduction of molecular oxygen"/>
    <property type="evidence" value="ECO:0007669"/>
    <property type="project" value="InterPro"/>
</dbReference>
<dbReference type="GO" id="GO:0005506">
    <property type="term" value="F:iron ion binding"/>
    <property type="evidence" value="ECO:0007669"/>
    <property type="project" value="InterPro"/>
</dbReference>
<keyword evidence="7" id="KW-0472">Membrane</keyword>
<evidence type="ECO:0000313" key="9">
    <source>
        <dbReference type="Proteomes" id="UP000692954"/>
    </source>
</evidence>
<keyword evidence="3" id="KW-0479">Metal-binding</keyword>
<proteinExistence type="inferred from homology"/>
<dbReference type="InterPro" id="IPR050196">
    <property type="entry name" value="Cytochrome_P450_Monoox"/>
</dbReference>
<keyword evidence="4" id="KW-0560">Oxidoreductase</keyword>
<evidence type="ECO:0000256" key="1">
    <source>
        <dbReference type="ARBA" id="ARBA00010617"/>
    </source>
</evidence>
<organism evidence="8 9">
    <name type="scientific">Paramecium sonneborni</name>
    <dbReference type="NCBI Taxonomy" id="65129"/>
    <lineage>
        <taxon>Eukaryota</taxon>
        <taxon>Sar</taxon>
        <taxon>Alveolata</taxon>
        <taxon>Ciliophora</taxon>
        <taxon>Intramacronucleata</taxon>
        <taxon>Oligohymenophorea</taxon>
        <taxon>Peniculida</taxon>
        <taxon>Parameciidae</taxon>
        <taxon>Paramecium</taxon>
    </lineage>
</organism>
<evidence type="ECO:0000256" key="4">
    <source>
        <dbReference type="ARBA" id="ARBA00023002"/>
    </source>
</evidence>
<keyword evidence="5" id="KW-0408">Iron</keyword>
<evidence type="ECO:0000313" key="8">
    <source>
        <dbReference type="EMBL" id="CAD8099352.1"/>
    </source>
</evidence>
<comment type="similarity">
    <text evidence="1">Belongs to the cytochrome P450 family.</text>
</comment>
<evidence type="ECO:0000256" key="6">
    <source>
        <dbReference type="ARBA" id="ARBA00023033"/>
    </source>
</evidence>